<dbReference type="KEGG" id="hfe:HFELIS_10650"/>
<feature type="chain" id="PRO_5003215426" evidence="2">
    <location>
        <begin position="20"/>
        <end position="142"/>
    </location>
</feature>
<organism evidence="3 4">
    <name type="scientific">Helicobacter felis (strain ATCC 49179 / CCUG 28539 / NCTC 12436 / CS1)</name>
    <dbReference type="NCBI Taxonomy" id="936155"/>
    <lineage>
        <taxon>Bacteria</taxon>
        <taxon>Pseudomonadati</taxon>
        <taxon>Campylobacterota</taxon>
        <taxon>Epsilonproteobacteria</taxon>
        <taxon>Campylobacterales</taxon>
        <taxon>Helicobacteraceae</taxon>
        <taxon>Helicobacter</taxon>
    </lineage>
</organism>
<dbReference type="STRING" id="936155.HFELIS_10650"/>
<evidence type="ECO:0000256" key="1">
    <source>
        <dbReference type="SAM" id="MobiDB-lite"/>
    </source>
</evidence>
<proteinExistence type="predicted"/>
<sequence>MLKKVWGVLGLCLLGCASGAPKWITRCADPAAVYKDSVLACGVSEILEGASDDALNLAAMQARSKLADFVLLKHKSDSSKASVELRGTRIKAEWVAQERAYVLVEMDSQALAASSIVPKHKYPTQEDPKEQIKQKAEEDDKK</sequence>
<evidence type="ECO:0000256" key="2">
    <source>
        <dbReference type="SAM" id="SignalP"/>
    </source>
</evidence>
<protein>
    <submittedName>
        <fullName evidence="3">Uncharacterized protein</fullName>
    </submittedName>
</protein>
<name>E7AD92_HELFC</name>
<reference evidence="3 4" key="1">
    <citation type="journal article" date="2011" name="Genome Biol. Evol.">
        <title>Comparative whole genome sequence analysis of the carcinogenic bacterial model pathogen Helicobacter felis.</title>
        <authorList>
            <person name="Arnold I.C."/>
            <person name="Zigova Z."/>
            <person name="Holden M."/>
            <person name="Lawley T.D."/>
            <person name="Rad R."/>
            <person name="Dougan G."/>
            <person name="Falkow S."/>
            <person name="Bentley S.D."/>
            <person name="Muller A."/>
        </authorList>
    </citation>
    <scope>NUCLEOTIDE SEQUENCE [LARGE SCALE GENOMIC DNA]</scope>
    <source>
        <strain evidence="4">ATCC 49179 / CCUG 28539 / NCTC 12436 / CS1</strain>
    </source>
</reference>
<accession>E7AD92</accession>
<keyword evidence="4" id="KW-1185">Reference proteome</keyword>
<evidence type="ECO:0000313" key="3">
    <source>
        <dbReference type="EMBL" id="CBY83149.1"/>
    </source>
</evidence>
<feature type="compositionally biased region" description="Basic and acidic residues" evidence="1">
    <location>
        <begin position="123"/>
        <end position="142"/>
    </location>
</feature>
<dbReference type="EMBL" id="FQ670179">
    <property type="protein sequence ID" value="CBY83149.1"/>
    <property type="molecule type" value="Genomic_DNA"/>
</dbReference>
<dbReference type="AlphaFoldDB" id="E7AD92"/>
<feature type="signal peptide" evidence="2">
    <location>
        <begin position="1"/>
        <end position="19"/>
    </location>
</feature>
<keyword evidence="2" id="KW-0732">Signal</keyword>
<gene>
    <name evidence="3" type="ordered locus">Hfelis_10650</name>
</gene>
<evidence type="ECO:0000313" key="4">
    <source>
        <dbReference type="Proteomes" id="UP000007934"/>
    </source>
</evidence>
<feature type="region of interest" description="Disordered" evidence="1">
    <location>
        <begin position="115"/>
        <end position="142"/>
    </location>
</feature>
<dbReference type="Proteomes" id="UP000007934">
    <property type="component" value="Chromosome"/>
</dbReference>
<dbReference type="HOGENOM" id="CLU_1813128_0_0_7"/>